<dbReference type="EMBL" id="UZAN01040932">
    <property type="protein sequence ID" value="VDP71417.1"/>
    <property type="molecule type" value="Genomic_DNA"/>
</dbReference>
<reference evidence="4" key="1">
    <citation type="submission" date="2016-06" db="UniProtKB">
        <authorList>
            <consortium name="WormBaseParasite"/>
        </authorList>
    </citation>
    <scope>IDENTIFICATION</scope>
</reference>
<evidence type="ECO:0000313" key="3">
    <source>
        <dbReference type="Proteomes" id="UP000272942"/>
    </source>
</evidence>
<keyword evidence="1" id="KW-0732">Signal</keyword>
<organism evidence="4">
    <name type="scientific">Echinostoma caproni</name>
    <dbReference type="NCBI Taxonomy" id="27848"/>
    <lineage>
        <taxon>Eukaryota</taxon>
        <taxon>Metazoa</taxon>
        <taxon>Spiralia</taxon>
        <taxon>Lophotrochozoa</taxon>
        <taxon>Platyhelminthes</taxon>
        <taxon>Trematoda</taxon>
        <taxon>Digenea</taxon>
        <taxon>Plagiorchiida</taxon>
        <taxon>Echinostomata</taxon>
        <taxon>Echinostomatoidea</taxon>
        <taxon>Echinostomatidae</taxon>
        <taxon>Echinostoma</taxon>
    </lineage>
</organism>
<dbReference type="WBParaSite" id="ECPE_0000403701-mRNA-1">
    <property type="protein sequence ID" value="ECPE_0000403701-mRNA-1"/>
    <property type="gene ID" value="ECPE_0000403701"/>
</dbReference>
<evidence type="ECO:0000313" key="4">
    <source>
        <dbReference type="WBParaSite" id="ECPE_0000403701-mRNA-1"/>
    </source>
</evidence>
<accession>A0A183AAP5</accession>
<gene>
    <name evidence="2" type="ORF">ECPE_LOCUS4030</name>
</gene>
<reference evidence="2 3" key="2">
    <citation type="submission" date="2018-11" db="EMBL/GenBank/DDBJ databases">
        <authorList>
            <consortium name="Pathogen Informatics"/>
        </authorList>
    </citation>
    <scope>NUCLEOTIDE SEQUENCE [LARGE SCALE GENOMIC DNA]</scope>
    <source>
        <strain evidence="2 3">Egypt</strain>
    </source>
</reference>
<proteinExistence type="predicted"/>
<feature type="signal peptide" evidence="1">
    <location>
        <begin position="1"/>
        <end position="21"/>
    </location>
</feature>
<dbReference type="AlphaFoldDB" id="A0A183AAP5"/>
<sequence length="192" mass="21747">MLPCLQIAATFLVIILICSDGNIIPYDSDMDIFVLAADEQKIRRLATERVNITKGQFNLVTRPGPYCTLNPGERMNCKGQKVPSMQDTCSFCGPLARMFMDYGNYIDMFLINIELHTDSSGVPIQLGYVIEEEARLGLLELPILLPQRRCRMMGLDVPCPHHPGVLLGMLYNTQWLKPYYLCNPETGKWENS</sequence>
<feature type="chain" id="PRO_5043137926" evidence="1">
    <location>
        <begin position="22"/>
        <end position="192"/>
    </location>
</feature>
<keyword evidence="3" id="KW-1185">Reference proteome</keyword>
<dbReference type="OrthoDB" id="444255at2759"/>
<evidence type="ECO:0000313" key="2">
    <source>
        <dbReference type="EMBL" id="VDP71417.1"/>
    </source>
</evidence>
<name>A0A183AAP5_9TREM</name>
<evidence type="ECO:0000256" key="1">
    <source>
        <dbReference type="SAM" id="SignalP"/>
    </source>
</evidence>
<dbReference type="Proteomes" id="UP000272942">
    <property type="component" value="Unassembled WGS sequence"/>
</dbReference>
<protein>
    <submittedName>
        <fullName evidence="4">Secreted protein</fullName>
    </submittedName>
</protein>